<comment type="subcellular location">
    <subcellularLocation>
        <location evidence="1">Endoplasmic reticulum membrane</location>
        <topology evidence="1">Multi-pass membrane protein</topology>
    </subcellularLocation>
</comment>
<dbReference type="SMART" id="SM00014">
    <property type="entry name" value="acidPPc"/>
    <property type="match status" value="1"/>
</dbReference>
<comment type="similarity">
    <text evidence="7">Belongs to the type 2 lipid phosphate phosphatase family.</text>
</comment>
<name>A0A176VZ03_MARPO</name>
<dbReference type="AlphaFoldDB" id="A0A176VZ03"/>
<keyword evidence="3" id="KW-0378">Hydrolase</keyword>
<keyword evidence="4" id="KW-0256">Endoplasmic reticulum</keyword>
<evidence type="ECO:0000256" key="4">
    <source>
        <dbReference type="ARBA" id="ARBA00022824"/>
    </source>
</evidence>
<feature type="transmembrane region" description="Helical" evidence="8">
    <location>
        <begin position="266"/>
        <end position="289"/>
    </location>
</feature>
<dbReference type="InterPro" id="IPR000326">
    <property type="entry name" value="PAP2/HPO"/>
</dbReference>
<evidence type="ECO:0000256" key="6">
    <source>
        <dbReference type="ARBA" id="ARBA00023136"/>
    </source>
</evidence>
<organism evidence="10 11">
    <name type="scientific">Marchantia polymorpha subsp. ruderalis</name>
    <dbReference type="NCBI Taxonomy" id="1480154"/>
    <lineage>
        <taxon>Eukaryota</taxon>
        <taxon>Viridiplantae</taxon>
        <taxon>Streptophyta</taxon>
        <taxon>Embryophyta</taxon>
        <taxon>Marchantiophyta</taxon>
        <taxon>Marchantiopsida</taxon>
        <taxon>Marchantiidae</taxon>
        <taxon>Marchantiales</taxon>
        <taxon>Marchantiaceae</taxon>
        <taxon>Marchantia</taxon>
    </lineage>
</organism>
<dbReference type="Gene3D" id="1.20.144.10">
    <property type="entry name" value="Phosphatidic acid phosphatase type 2/haloperoxidase"/>
    <property type="match status" value="1"/>
</dbReference>
<dbReference type="SUPFAM" id="SSF48317">
    <property type="entry name" value="Acid phosphatase/Vanadium-dependent haloperoxidase"/>
    <property type="match status" value="1"/>
</dbReference>
<dbReference type="EMBL" id="LVLJ01002403">
    <property type="protein sequence ID" value="OAE25116.1"/>
    <property type="molecule type" value="Genomic_DNA"/>
</dbReference>
<feature type="transmembrane region" description="Helical" evidence="8">
    <location>
        <begin position="155"/>
        <end position="181"/>
    </location>
</feature>
<dbReference type="PANTHER" id="PTHR14969:SF28">
    <property type="entry name" value="DIHYDROSPHINGOSINE 1-PHOSPHATE PHOSPHATASE LCB3-RELATED"/>
    <property type="match status" value="1"/>
</dbReference>
<dbReference type="GO" id="GO:0042392">
    <property type="term" value="F:sphingosine-1-phosphate phosphatase activity"/>
    <property type="evidence" value="ECO:0007669"/>
    <property type="project" value="TreeGrafter"/>
</dbReference>
<sequence>MHERTKDEELSCVARAVLALAKVQVQVQVPGSDFKRSAGPGSFRAQASFSEALDQRLVGCVEDLEFVVYRVGRPFSVERVWDWPIVKANVEIRRDDSWWLSGQLLVIMGVITWIYLARISLISVRLRSMVQPFVVKHVESSVPFMIRVQKVHNPTLDVVLASLSYLVSVEFYTAFLPLVFWSGHARLASHMTLLMALCLYLGNCVKDVVSAPRPPSPPVRKLLATGTEKDSAQEYGLPSSHTINTLCLAGYLLYYIEAHWGEENRLLLCFIAGCFGLLITGVVYGRLYLGMHSPIDLVAGAVMGACILAFWLVIENHVEAFISHGENVISFWATMAVLLLFAYPSPEQRTPSYEFHTAFNGVALGVVTGIHRTFYMSHPCSALAHSLTTVGGASVLLMRLLVGLPVCLAVKAVSKALAIRMLPSFCNLLGVQVQSSGYVQAVQAQEMALKIKRNNSEGNSKKVDGRRVGLIPKFLQSLEDEVLDVDTGIRLIQYAGLGWSVVELAPLIHNFLNL</sequence>
<evidence type="ECO:0000313" key="10">
    <source>
        <dbReference type="EMBL" id="OAE25116.1"/>
    </source>
</evidence>
<reference evidence="10" key="1">
    <citation type="submission" date="2016-03" db="EMBL/GenBank/DDBJ databases">
        <title>Mechanisms controlling the formation of the plant cell surface in tip-growing cells are functionally conserved among land plants.</title>
        <authorList>
            <person name="Honkanen S."/>
            <person name="Jones V.A."/>
            <person name="Morieri G."/>
            <person name="Champion C."/>
            <person name="Hetherington A.J."/>
            <person name="Kelly S."/>
            <person name="Saint-Marcoux D."/>
            <person name="Proust H."/>
            <person name="Prescott H."/>
            <person name="Dolan L."/>
        </authorList>
    </citation>
    <scope>NUCLEOTIDE SEQUENCE [LARGE SCALE GENOMIC DNA]</scope>
    <source>
        <tissue evidence="10">Whole gametophyte</tissue>
    </source>
</reference>
<evidence type="ECO:0000256" key="2">
    <source>
        <dbReference type="ARBA" id="ARBA00022692"/>
    </source>
</evidence>
<keyword evidence="2 8" id="KW-0812">Transmembrane</keyword>
<dbReference type="GO" id="GO:0005789">
    <property type="term" value="C:endoplasmic reticulum membrane"/>
    <property type="evidence" value="ECO:0007669"/>
    <property type="project" value="UniProtKB-SubCell"/>
</dbReference>
<feature type="transmembrane region" description="Helical" evidence="8">
    <location>
        <begin position="326"/>
        <end position="343"/>
    </location>
</feature>
<evidence type="ECO:0000256" key="3">
    <source>
        <dbReference type="ARBA" id="ARBA00022801"/>
    </source>
</evidence>
<evidence type="ECO:0000256" key="7">
    <source>
        <dbReference type="ARBA" id="ARBA00038324"/>
    </source>
</evidence>
<accession>A0A176VZ03</accession>
<evidence type="ECO:0000256" key="1">
    <source>
        <dbReference type="ARBA" id="ARBA00004477"/>
    </source>
</evidence>
<feature type="transmembrane region" description="Helical" evidence="8">
    <location>
        <begin position="396"/>
        <end position="414"/>
    </location>
</feature>
<feature type="domain" description="Phosphatidic acid phosphatase type 2/haloperoxidase" evidence="9">
    <location>
        <begin position="187"/>
        <end position="312"/>
    </location>
</feature>
<feature type="transmembrane region" description="Helical" evidence="8">
    <location>
        <begin position="98"/>
        <end position="117"/>
    </location>
</feature>
<dbReference type="Proteomes" id="UP000077202">
    <property type="component" value="Unassembled WGS sequence"/>
</dbReference>
<keyword evidence="11" id="KW-1185">Reference proteome</keyword>
<gene>
    <name evidence="10" type="ORF">AXG93_3217s1320</name>
</gene>
<evidence type="ECO:0000313" key="11">
    <source>
        <dbReference type="Proteomes" id="UP000077202"/>
    </source>
</evidence>
<dbReference type="PANTHER" id="PTHR14969">
    <property type="entry name" value="SPHINGOSINE-1-PHOSPHATE PHOSPHOHYDROLASE"/>
    <property type="match status" value="1"/>
</dbReference>
<comment type="caution">
    <text evidence="10">The sequence shown here is derived from an EMBL/GenBank/DDBJ whole genome shotgun (WGS) entry which is preliminary data.</text>
</comment>
<feature type="transmembrane region" description="Helical" evidence="8">
    <location>
        <begin position="295"/>
        <end position="314"/>
    </location>
</feature>
<evidence type="ECO:0000259" key="9">
    <source>
        <dbReference type="SMART" id="SM00014"/>
    </source>
</evidence>
<dbReference type="InterPro" id="IPR036938">
    <property type="entry name" value="PAP2/HPO_sf"/>
</dbReference>
<dbReference type="Pfam" id="PF01569">
    <property type="entry name" value="PAP2"/>
    <property type="match status" value="1"/>
</dbReference>
<dbReference type="CDD" id="cd03388">
    <property type="entry name" value="PAP2_SPPase1"/>
    <property type="match status" value="1"/>
</dbReference>
<evidence type="ECO:0000256" key="5">
    <source>
        <dbReference type="ARBA" id="ARBA00022989"/>
    </source>
</evidence>
<evidence type="ECO:0000256" key="8">
    <source>
        <dbReference type="SAM" id="Phobius"/>
    </source>
</evidence>
<keyword evidence="6 8" id="KW-0472">Membrane</keyword>
<protein>
    <recommendedName>
        <fullName evidence="9">Phosphatidic acid phosphatase type 2/haloperoxidase domain-containing protein</fullName>
    </recommendedName>
</protein>
<proteinExistence type="inferred from homology"/>
<keyword evidence="5 8" id="KW-1133">Transmembrane helix</keyword>